<dbReference type="KEGG" id="llu:AKJ09_05718"/>
<feature type="signal peptide" evidence="2">
    <location>
        <begin position="1"/>
        <end position="23"/>
    </location>
</feature>
<dbReference type="SMART" id="SM00209">
    <property type="entry name" value="TSP1"/>
    <property type="match status" value="1"/>
</dbReference>
<keyword evidence="4" id="KW-1185">Reference proteome</keyword>
<feature type="compositionally biased region" description="Polar residues" evidence="1">
    <location>
        <begin position="41"/>
        <end position="51"/>
    </location>
</feature>
<reference evidence="3 4" key="1">
    <citation type="submission" date="2015-08" db="EMBL/GenBank/DDBJ databases">
        <authorList>
            <person name="Babu N.S."/>
            <person name="Beckwith C.J."/>
            <person name="Beseler K.G."/>
            <person name="Brison A."/>
            <person name="Carone J.V."/>
            <person name="Caskin T.P."/>
            <person name="Diamond M."/>
            <person name="Durham M.E."/>
            <person name="Foxe J.M."/>
            <person name="Go M."/>
            <person name="Henderson B.A."/>
            <person name="Jones I.B."/>
            <person name="McGettigan J.A."/>
            <person name="Micheletti S.J."/>
            <person name="Nasrallah M.E."/>
            <person name="Ortiz D."/>
            <person name="Piller C.R."/>
            <person name="Privatt S.R."/>
            <person name="Schneider S.L."/>
            <person name="Sharp S."/>
            <person name="Smith T.C."/>
            <person name="Stanton J.D."/>
            <person name="Ullery H.E."/>
            <person name="Wilson R.J."/>
            <person name="Serrano M.G."/>
            <person name="Buck G."/>
            <person name="Lee V."/>
            <person name="Wang Y."/>
            <person name="Carvalho R."/>
            <person name="Voegtly L."/>
            <person name="Shi R."/>
            <person name="Duckworth R."/>
            <person name="Johnson A."/>
            <person name="Loviza R."/>
            <person name="Walstead R."/>
            <person name="Shah Z."/>
            <person name="Kiflezghi M."/>
            <person name="Wade K."/>
            <person name="Ball S.L."/>
            <person name="Bradley K.W."/>
            <person name="Asai D.J."/>
            <person name="Bowman C.A."/>
            <person name="Russell D.A."/>
            <person name="Pope W.H."/>
            <person name="Jacobs-Sera D."/>
            <person name="Hendrix R.W."/>
            <person name="Hatfull G.F."/>
        </authorList>
    </citation>
    <scope>NUCLEOTIDE SEQUENCE [LARGE SCALE GENOMIC DNA]</scope>
    <source>
        <strain evidence="3 4">DSM 27648</strain>
    </source>
</reference>
<evidence type="ECO:0000313" key="4">
    <source>
        <dbReference type="Proteomes" id="UP000064967"/>
    </source>
</evidence>
<feature type="chain" id="PRO_5005466943" evidence="2">
    <location>
        <begin position="24"/>
        <end position="196"/>
    </location>
</feature>
<keyword evidence="2" id="KW-0732">Signal</keyword>
<dbReference type="AlphaFoldDB" id="A0A0K1Q0W7"/>
<protein>
    <submittedName>
        <fullName evidence="3">Uncharacterized protein</fullName>
    </submittedName>
</protein>
<evidence type="ECO:0000313" key="3">
    <source>
        <dbReference type="EMBL" id="AKU99054.1"/>
    </source>
</evidence>
<gene>
    <name evidence="3" type="ORF">AKJ09_05718</name>
</gene>
<dbReference type="SUPFAM" id="SSF82895">
    <property type="entry name" value="TSP-1 type 1 repeat"/>
    <property type="match status" value="1"/>
</dbReference>
<dbReference type="STRING" id="1391654.AKJ09_05718"/>
<dbReference type="Gene3D" id="2.20.100.10">
    <property type="entry name" value="Thrombospondin type-1 (TSP1) repeat"/>
    <property type="match status" value="1"/>
</dbReference>
<sequence>MISRSQSLVALVTLTLGAIAACASEGEPTTDTGAPAAPAPSQTGTTIPGSQNPANEAGAEDAAPNADAEVDASGDYTYGEWSDYSNCSVTCGSGTKTRTRECKRRDGLPVNCTLCGGECTNSQDCTVSGCCGPREECCPVMPYNVCGGDMKWCSDTLANYAAKCLAAGCLWTGAKACTIGGSPSNATLPGGQGTCQ</sequence>
<feature type="region of interest" description="Disordered" evidence="1">
    <location>
        <begin position="25"/>
        <end position="67"/>
    </location>
</feature>
<dbReference type="Proteomes" id="UP000064967">
    <property type="component" value="Chromosome"/>
</dbReference>
<proteinExistence type="predicted"/>
<dbReference type="RefSeq" id="WP_146650307.1">
    <property type="nucleotide sequence ID" value="NZ_CP012333.1"/>
</dbReference>
<feature type="compositionally biased region" description="Low complexity" evidence="1">
    <location>
        <begin position="52"/>
        <end position="67"/>
    </location>
</feature>
<dbReference type="PROSITE" id="PS51257">
    <property type="entry name" value="PROKAR_LIPOPROTEIN"/>
    <property type="match status" value="1"/>
</dbReference>
<dbReference type="InterPro" id="IPR000884">
    <property type="entry name" value="TSP1_rpt"/>
</dbReference>
<dbReference type="InterPro" id="IPR036383">
    <property type="entry name" value="TSP1_rpt_sf"/>
</dbReference>
<dbReference type="EMBL" id="CP012333">
    <property type="protein sequence ID" value="AKU99054.1"/>
    <property type="molecule type" value="Genomic_DNA"/>
</dbReference>
<feature type="compositionally biased region" description="Low complexity" evidence="1">
    <location>
        <begin position="29"/>
        <end position="40"/>
    </location>
</feature>
<evidence type="ECO:0000256" key="2">
    <source>
        <dbReference type="SAM" id="SignalP"/>
    </source>
</evidence>
<accession>A0A0K1Q0W7</accession>
<dbReference type="Pfam" id="PF00090">
    <property type="entry name" value="TSP_1"/>
    <property type="match status" value="1"/>
</dbReference>
<organism evidence="3 4">
    <name type="scientific">Labilithrix luteola</name>
    <dbReference type="NCBI Taxonomy" id="1391654"/>
    <lineage>
        <taxon>Bacteria</taxon>
        <taxon>Pseudomonadati</taxon>
        <taxon>Myxococcota</taxon>
        <taxon>Polyangia</taxon>
        <taxon>Polyangiales</taxon>
        <taxon>Labilitrichaceae</taxon>
        <taxon>Labilithrix</taxon>
    </lineage>
</organism>
<name>A0A0K1Q0W7_9BACT</name>
<dbReference type="PROSITE" id="PS50092">
    <property type="entry name" value="TSP1"/>
    <property type="match status" value="1"/>
</dbReference>
<evidence type="ECO:0000256" key="1">
    <source>
        <dbReference type="SAM" id="MobiDB-lite"/>
    </source>
</evidence>